<dbReference type="AlphaFoldDB" id="E6PCA8"/>
<proteinExistence type="predicted"/>
<evidence type="ECO:0000313" key="1">
    <source>
        <dbReference type="EMBL" id="CBH74091.1"/>
    </source>
</evidence>
<gene>
    <name evidence="1" type="ORF">CARN1_1978</name>
</gene>
<reference evidence="1" key="1">
    <citation type="submission" date="2009-10" db="EMBL/GenBank/DDBJ databases">
        <title>Diversity of trophic interactions inside an arsenic-rich microbial ecosystem.</title>
        <authorList>
            <person name="Bertin P.N."/>
            <person name="Heinrich-Salmeron A."/>
            <person name="Pelletier E."/>
            <person name="Goulhen-Chollet F."/>
            <person name="Arsene-Ploetze F."/>
            <person name="Gallien S."/>
            <person name="Calteau A."/>
            <person name="Vallenet D."/>
            <person name="Casiot C."/>
            <person name="Chane-Woon-Ming B."/>
            <person name="Giloteaux L."/>
            <person name="Barakat M."/>
            <person name="Bonnefoy V."/>
            <person name="Bruneel O."/>
            <person name="Chandler M."/>
            <person name="Cleiss J."/>
            <person name="Duran R."/>
            <person name="Elbaz-Poulichet F."/>
            <person name="Fonknechten N."/>
            <person name="Lauga B."/>
            <person name="Mornico D."/>
            <person name="Ortet P."/>
            <person name="Schaeffer C."/>
            <person name="Siguier P."/>
            <person name="Alexander Thil Smith A."/>
            <person name="Van Dorsselaer A."/>
            <person name="Weissenbach J."/>
            <person name="Medigue C."/>
            <person name="Le Paslier D."/>
        </authorList>
    </citation>
    <scope>NUCLEOTIDE SEQUENCE</scope>
</reference>
<dbReference type="EMBL" id="CABL01000001">
    <property type="protein sequence ID" value="CBH74091.1"/>
    <property type="molecule type" value="Genomic_DNA"/>
</dbReference>
<comment type="caution">
    <text evidence="1">The sequence shown here is derived from an EMBL/GenBank/DDBJ whole genome shotgun (WGS) entry which is preliminary data.</text>
</comment>
<accession>E6PCA8</accession>
<sequence length="129" mass="14685">MLPSDSPARSAALAEIGALESSCAELEAALQEHDWERLDTAIGTARRITHALEKELEREDLDRDEAFDDFVRERLERIHAIRDRQIVRLSAYHEELGERLKTFVKFKAYARSIGANSIPPRRAGLDSQQ</sequence>
<evidence type="ECO:0008006" key="2">
    <source>
        <dbReference type="Google" id="ProtNLM"/>
    </source>
</evidence>
<organism evidence="1">
    <name type="scientific">mine drainage metagenome</name>
    <dbReference type="NCBI Taxonomy" id="410659"/>
    <lineage>
        <taxon>unclassified sequences</taxon>
        <taxon>metagenomes</taxon>
        <taxon>ecological metagenomes</taxon>
    </lineage>
</organism>
<protein>
    <recommendedName>
        <fullName evidence="2">Flagellar protein FliT</fullName>
    </recommendedName>
</protein>
<name>E6PCA8_9ZZZZ</name>